<organism evidence="1 2">
    <name type="scientific">Protopolystoma xenopodis</name>
    <dbReference type="NCBI Taxonomy" id="117903"/>
    <lineage>
        <taxon>Eukaryota</taxon>
        <taxon>Metazoa</taxon>
        <taxon>Spiralia</taxon>
        <taxon>Lophotrochozoa</taxon>
        <taxon>Platyhelminthes</taxon>
        <taxon>Monogenea</taxon>
        <taxon>Polyopisthocotylea</taxon>
        <taxon>Polystomatidea</taxon>
        <taxon>Polystomatidae</taxon>
        <taxon>Protopolystoma</taxon>
    </lineage>
</organism>
<protein>
    <submittedName>
        <fullName evidence="1">Uncharacterized protein</fullName>
    </submittedName>
</protein>
<proteinExistence type="predicted"/>
<accession>A0A448XQL6</accession>
<sequence length="85" mass="9571">MNERLSGCFGVCWVDWAGRRPLVKASEQSKSETALNSGFLYLNSDTVSTHRRSLPNSASLNLDTSAYHCRLARPYDTLLHMRGPR</sequence>
<dbReference type="EMBL" id="CAAALY010274771">
    <property type="protein sequence ID" value="VEL42503.1"/>
    <property type="molecule type" value="Genomic_DNA"/>
</dbReference>
<name>A0A448XQL6_9PLAT</name>
<comment type="caution">
    <text evidence="1">The sequence shown here is derived from an EMBL/GenBank/DDBJ whole genome shotgun (WGS) entry which is preliminary data.</text>
</comment>
<evidence type="ECO:0000313" key="1">
    <source>
        <dbReference type="EMBL" id="VEL42503.1"/>
    </source>
</evidence>
<keyword evidence="2" id="KW-1185">Reference proteome</keyword>
<dbReference type="Proteomes" id="UP000784294">
    <property type="component" value="Unassembled WGS sequence"/>
</dbReference>
<gene>
    <name evidence="1" type="ORF">PXEA_LOCUS35943</name>
</gene>
<dbReference type="AlphaFoldDB" id="A0A448XQL6"/>
<evidence type="ECO:0000313" key="2">
    <source>
        <dbReference type="Proteomes" id="UP000784294"/>
    </source>
</evidence>
<reference evidence="1" key="1">
    <citation type="submission" date="2018-11" db="EMBL/GenBank/DDBJ databases">
        <authorList>
            <consortium name="Pathogen Informatics"/>
        </authorList>
    </citation>
    <scope>NUCLEOTIDE SEQUENCE</scope>
</reference>